<dbReference type="GO" id="GO:0051539">
    <property type="term" value="F:4 iron, 4 sulfur cluster binding"/>
    <property type="evidence" value="ECO:0007669"/>
    <property type="project" value="UniProtKB-UniRule"/>
</dbReference>
<dbReference type="OrthoDB" id="437331at2759"/>
<comment type="cofactor">
    <cofactor evidence="19">
        <name>[4Fe-4S] cluster</name>
        <dbReference type="ChEBI" id="CHEBI:49883"/>
    </cofactor>
    <text evidence="19">Binds 1 [4Fe-4S] cluster.</text>
</comment>
<keyword evidence="16" id="KW-0496">Mitochondrion</keyword>
<keyword evidence="14 19" id="KW-0411">Iron-sulfur</keyword>
<evidence type="ECO:0000256" key="17">
    <source>
        <dbReference type="ARBA" id="ARBA00023136"/>
    </source>
</evidence>
<evidence type="ECO:0000256" key="16">
    <source>
        <dbReference type="ARBA" id="ARBA00023128"/>
    </source>
</evidence>
<dbReference type="EMBL" id="PKSM01000010">
    <property type="protein sequence ID" value="POW22421.1"/>
    <property type="molecule type" value="Genomic_DNA"/>
</dbReference>
<evidence type="ECO:0000256" key="8">
    <source>
        <dbReference type="ARBA" id="ARBA00022792"/>
    </source>
</evidence>
<dbReference type="VEuPathDB" id="FungiDB:PSHT_01259"/>
<dbReference type="Proteomes" id="UP000238274">
    <property type="component" value="Unassembled WGS sequence"/>
</dbReference>
<dbReference type="Pfam" id="PF21162">
    <property type="entry name" value="ETFQO_UQ-bd"/>
    <property type="match status" value="1"/>
</dbReference>
<comment type="similarity">
    <text evidence="4">Belongs to the ETF-QO/FixC family.</text>
</comment>
<dbReference type="InterPro" id="IPR040156">
    <property type="entry name" value="ETF-QO"/>
</dbReference>
<evidence type="ECO:0000256" key="7">
    <source>
        <dbReference type="ARBA" id="ARBA00022723"/>
    </source>
</evidence>
<dbReference type="InterPro" id="IPR049398">
    <property type="entry name" value="ETF-QO/FixC_UQ-bd"/>
</dbReference>
<protein>
    <recommendedName>
        <fullName evidence="19">Electron transfer flavoprotein-ubiquinone oxidoreductase</fullName>
        <shortName evidence="19">ETF-QO</shortName>
        <ecNumber evidence="19">1.5.5.1</ecNumber>
    </recommendedName>
</protein>
<dbReference type="SUPFAM" id="SSF54862">
    <property type="entry name" value="4Fe-4S ferredoxins"/>
    <property type="match status" value="1"/>
</dbReference>
<keyword evidence="8" id="KW-0999">Mitochondrion inner membrane</keyword>
<accession>A0A2S4WKZ8</accession>
<evidence type="ECO:0000259" key="20">
    <source>
        <dbReference type="PROSITE" id="PS51379"/>
    </source>
</evidence>
<evidence type="ECO:0000256" key="13">
    <source>
        <dbReference type="ARBA" id="ARBA00023004"/>
    </source>
</evidence>
<keyword evidence="10" id="KW-0809">Transit peptide</keyword>
<reference evidence="22" key="2">
    <citation type="journal article" date="2018" name="BMC Genomics">
        <title>Genomic insights into host adaptation between the wheat stripe rust pathogen (Puccinia striiformis f. sp. tritici) and the barley stripe rust pathogen (Puccinia striiformis f. sp. hordei).</title>
        <authorList>
            <person name="Xia C."/>
            <person name="Wang M."/>
            <person name="Yin C."/>
            <person name="Cornejo O.E."/>
            <person name="Hulbert S.H."/>
            <person name="Chen X."/>
        </authorList>
    </citation>
    <scope>NUCLEOTIDE SEQUENCE [LARGE SCALE GENOMIC DNA]</scope>
    <source>
        <strain evidence="22">93TX-2</strain>
    </source>
</reference>
<dbReference type="VEuPathDB" id="FungiDB:PSTT_01318"/>
<comment type="caution">
    <text evidence="21">The sequence shown here is derived from an EMBL/GenBank/DDBJ whole genome shotgun (WGS) entry which is preliminary data.</text>
</comment>
<evidence type="ECO:0000256" key="1">
    <source>
        <dbReference type="ARBA" id="ARBA00001974"/>
    </source>
</evidence>
<evidence type="ECO:0000256" key="10">
    <source>
        <dbReference type="ARBA" id="ARBA00022946"/>
    </source>
</evidence>
<dbReference type="Pfam" id="PF05187">
    <property type="entry name" value="Fer4_ETF_QO"/>
    <property type="match status" value="1"/>
</dbReference>
<comment type="subcellular location">
    <subcellularLocation>
        <location evidence="3">Mitochondrion inner membrane</location>
    </subcellularLocation>
</comment>
<dbReference type="EC" id="1.5.5.1" evidence="19"/>
<keyword evidence="9 19" id="KW-0274">FAD</keyword>
<keyword evidence="13 19" id="KW-0408">Iron</keyword>
<evidence type="ECO:0000256" key="18">
    <source>
        <dbReference type="ARBA" id="ARBA00052682"/>
    </source>
</evidence>
<evidence type="ECO:0000256" key="9">
    <source>
        <dbReference type="ARBA" id="ARBA00022827"/>
    </source>
</evidence>
<keyword evidence="22" id="KW-1185">Reference proteome</keyword>
<dbReference type="InterPro" id="IPR017896">
    <property type="entry name" value="4Fe4S_Fe-S-bd"/>
</dbReference>
<evidence type="ECO:0000256" key="3">
    <source>
        <dbReference type="ARBA" id="ARBA00004273"/>
    </source>
</evidence>
<dbReference type="PROSITE" id="PS51379">
    <property type="entry name" value="4FE4S_FER_2"/>
    <property type="match status" value="1"/>
</dbReference>
<evidence type="ECO:0000256" key="12">
    <source>
        <dbReference type="ARBA" id="ARBA00023002"/>
    </source>
</evidence>
<dbReference type="Gene3D" id="3.50.50.60">
    <property type="entry name" value="FAD/NAD(P)-binding domain"/>
    <property type="match status" value="1"/>
</dbReference>
<dbReference type="Gene3D" id="3.30.9.90">
    <property type="match status" value="1"/>
</dbReference>
<comment type="cofactor">
    <cofactor evidence="1 19">
        <name>FAD</name>
        <dbReference type="ChEBI" id="CHEBI:57692"/>
    </cofactor>
</comment>
<evidence type="ECO:0000256" key="5">
    <source>
        <dbReference type="ARBA" id="ARBA00022448"/>
    </source>
</evidence>
<dbReference type="SUPFAM" id="SSF54373">
    <property type="entry name" value="FAD-linked reductases, C-terminal domain"/>
    <property type="match status" value="1"/>
</dbReference>
<dbReference type="GO" id="GO:0004174">
    <property type="term" value="F:electron-transferring-flavoprotein dehydrogenase activity"/>
    <property type="evidence" value="ECO:0007669"/>
    <property type="project" value="UniProtKB-UniRule"/>
</dbReference>
<dbReference type="GO" id="GO:0046872">
    <property type="term" value="F:metal ion binding"/>
    <property type="evidence" value="ECO:0007669"/>
    <property type="project" value="UniProtKB-KW"/>
</dbReference>
<keyword evidence="5 19" id="KW-0813">Transport</keyword>
<evidence type="ECO:0000256" key="6">
    <source>
        <dbReference type="ARBA" id="ARBA00022630"/>
    </source>
</evidence>
<name>A0A2S4WKZ8_9BASI</name>
<dbReference type="InterPro" id="IPR007859">
    <property type="entry name" value="ETF-QO/FixX_C"/>
</dbReference>
<keyword evidence="15 19" id="KW-0830">Ubiquinone</keyword>
<comment type="function">
    <text evidence="2 19">Accepts electrons from ETF and reduces ubiquinone.</text>
</comment>
<evidence type="ECO:0000313" key="22">
    <source>
        <dbReference type="Proteomes" id="UP000238274"/>
    </source>
</evidence>
<dbReference type="AlphaFoldDB" id="A0A2S4WKZ8"/>
<dbReference type="FunFam" id="3.30.70.20:FF:000015">
    <property type="entry name" value="Electron transfer flavoprotein-ubiquinone oxidoreductase"/>
    <property type="match status" value="1"/>
</dbReference>
<organism evidence="21 22">
    <name type="scientific">Puccinia striiformis</name>
    <dbReference type="NCBI Taxonomy" id="27350"/>
    <lineage>
        <taxon>Eukaryota</taxon>
        <taxon>Fungi</taxon>
        <taxon>Dikarya</taxon>
        <taxon>Basidiomycota</taxon>
        <taxon>Pucciniomycotina</taxon>
        <taxon>Pucciniomycetes</taxon>
        <taxon>Pucciniales</taxon>
        <taxon>Pucciniaceae</taxon>
        <taxon>Puccinia</taxon>
    </lineage>
</organism>
<evidence type="ECO:0000256" key="14">
    <source>
        <dbReference type="ARBA" id="ARBA00023014"/>
    </source>
</evidence>
<dbReference type="PANTHER" id="PTHR10617:SF107">
    <property type="entry name" value="ELECTRON TRANSFER FLAVOPROTEIN-UBIQUINONE OXIDOREDUCTASE, MITOCHONDRIAL"/>
    <property type="match status" value="1"/>
</dbReference>
<evidence type="ECO:0000256" key="2">
    <source>
        <dbReference type="ARBA" id="ARBA00002819"/>
    </source>
</evidence>
<keyword evidence="12 19" id="KW-0560">Oxidoreductase</keyword>
<dbReference type="SUPFAM" id="SSF51905">
    <property type="entry name" value="FAD/NAD(P)-binding domain"/>
    <property type="match status" value="1"/>
</dbReference>
<reference evidence="21 22" key="1">
    <citation type="submission" date="2017-12" db="EMBL/GenBank/DDBJ databases">
        <title>Gene loss provides genomic basis for host adaptation in cereal stripe rust fungi.</title>
        <authorList>
            <person name="Xia C."/>
        </authorList>
    </citation>
    <scope>NUCLEOTIDE SEQUENCE [LARGE SCALE GENOMIC DNA]</scope>
    <source>
        <strain evidence="21 22">93TX-2</strain>
    </source>
</reference>
<feature type="domain" description="4Fe-4S ferredoxin-type" evidence="20">
    <location>
        <begin position="487"/>
        <end position="516"/>
    </location>
</feature>
<dbReference type="PANTHER" id="PTHR10617">
    <property type="entry name" value="ELECTRON TRANSFER FLAVOPROTEIN-UBIQUINONE OXIDOREDUCTASE"/>
    <property type="match status" value="1"/>
</dbReference>
<keyword evidence="17" id="KW-0472">Membrane</keyword>
<evidence type="ECO:0000256" key="15">
    <source>
        <dbReference type="ARBA" id="ARBA00023075"/>
    </source>
</evidence>
<evidence type="ECO:0000256" key="11">
    <source>
        <dbReference type="ARBA" id="ARBA00022982"/>
    </source>
</evidence>
<dbReference type="InterPro" id="IPR036188">
    <property type="entry name" value="FAD/NAD-bd_sf"/>
</dbReference>
<comment type="catalytic activity">
    <reaction evidence="18 19">
        <text>a ubiquinone + reduced [electron-transfer flavoprotein] = a ubiquinol + oxidized [electron-transfer flavoprotein] + H(+)</text>
        <dbReference type="Rhea" id="RHEA:24052"/>
        <dbReference type="Rhea" id="RHEA-COMP:9565"/>
        <dbReference type="Rhea" id="RHEA-COMP:9566"/>
        <dbReference type="Rhea" id="RHEA-COMP:10685"/>
        <dbReference type="Rhea" id="RHEA-COMP:10686"/>
        <dbReference type="ChEBI" id="CHEBI:15378"/>
        <dbReference type="ChEBI" id="CHEBI:16389"/>
        <dbReference type="ChEBI" id="CHEBI:17976"/>
        <dbReference type="ChEBI" id="CHEBI:57692"/>
        <dbReference type="ChEBI" id="CHEBI:58307"/>
        <dbReference type="EC" id="1.5.5.1"/>
    </reaction>
</comment>
<evidence type="ECO:0000313" key="21">
    <source>
        <dbReference type="EMBL" id="POW22421.1"/>
    </source>
</evidence>
<keyword evidence="7 19" id="KW-0479">Metal-binding</keyword>
<evidence type="ECO:0000256" key="19">
    <source>
        <dbReference type="RuleBase" id="RU366068"/>
    </source>
</evidence>
<proteinExistence type="inferred from homology"/>
<evidence type="ECO:0000256" key="4">
    <source>
        <dbReference type="ARBA" id="ARBA00006796"/>
    </source>
</evidence>
<reference evidence="22" key="3">
    <citation type="journal article" date="2018" name="Mol. Plant Microbe Interact.">
        <title>Genome sequence resources for the wheat stripe rust pathogen (Puccinia striiformis f. sp. tritici) and the barley stripe rust pathogen (Puccinia striiformis f. sp. hordei).</title>
        <authorList>
            <person name="Xia C."/>
            <person name="Wang M."/>
            <person name="Yin C."/>
            <person name="Cornejo O.E."/>
            <person name="Hulbert S.H."/>
            <person name="Chen X."/>
        </authorList>
    </citation>
    <scope>NUCLEOTIDE SEQUENCE [LARGE SCALE GENOMIC DNA]</scope>
    <source>
        <strain evidence="22">93TX-2</strain>
    </source>
</reference>
<gene>
    <name evidence="21" type="ORF">PSHT_01259</name>
</gene>
<keyword evidence="11 19" id="KW-0249">Electron transport</keyword>
<sequence>MKRGPSGLSAAIKLRQLAIEAGKGEDFRVIVIEKGAEVGSHILSGAVIETRALDELLPDWKNLENVPILQKATSDSMKFLTKKSAFPLPHPPQMNNKGNYIVSLSKVSRWLAEQAESIGVEIYSGFAGSKLLYSEDGKSVKGVITNDIGLDKNNKPKDSFEPGMEFHAKIVLLAEGCHGSLSKMAIERFNLREGKDPQTYGLGIKEVWRVKEDVHEPGKVLHTLGWPLNRDTYGGSWMYHLEDNLVSLGLVVGLDYPNPYLSPYQEFQRLKHHPLFSKVLEGGECLGYGARALNEGGYQSIPKLTFPGGALIGCSAGFLNVPKIKGTHTAMKSGMIAAEVAFQALVSDTSSANEAERKTRSSWVMKELKEVRNLRPSFHNPLGLYGGIIYSGVDSLFLKGRVPWTFHHKKEDFAHTKSIKFKQTGTNHAENQPNHLVIKPENLDHHLEINVNEFAGLLNKACPAGVYEYVDVEPQPGDTPNKDGPKKKLVINSQNCIHCKTCSIKVPTQDITWTVPEGGGGPAYCNNLLNSPTQDELESRFIPIKLSSKA</sequence>
<keyword evidence="6 19" id="KW-0285">Flavoprotein</keyword>
<dbReference type="GO" id="GO:0005743">
    <property type="term" value="C:mitochondrial inner membrane"/>
    <property type="evidence" value="ECO:0007669"/>
    <property type="project" value="UniProtKB-SubCell"/>
</dbReference>